<accession>A0A5M8P3Q9</accession>
<evidence type="ECO:0008006" key="3">
    <source>
        <dbReference type="Google" id="ProtNLM"/>
    </source>
</evidence>
<organism evidence="1 2">
    <name type="scientific">Candidatus Ordinivivax streblomastigis</name>
    <dbReference type="NCBI Taxonomy" id="2540710"/>
    <lineage>
        <taxon>Bacteria</taxon>
        <taxon>Pseudomonadati</taxon>
        <taxon>Bacteroidota</taxon>
        <taxon>Bacteroidia</taxon>
        <taxon>Bacteroidales</taxon>
        <taxon>Candidatus Ordinivivax</taxon>
    </lineage>
</organism>
<dbReference type="EMBL" id="SNRX01000004">
    <property type="protein sequence ID" value="KAA6302956.1"/>
    <property type="molecule type" value="Genomic_DNA"/>
</dbReference>
<proteinExistence type="predicted"/>
<sequence>MQITRIGRICADVVLIGCACLVLSCEEEYVSTIPIAPVNIKLNLNTEDANLIPLLATKSFTQPRIATDRIGFGGVLVIQGDRQLYAYDLACPVEANRNIKVIPDDVGQAACPQCKSVYDLAYGSGMPHSGTKLFLKSYPVIATGYLIYQIAN</sequence>
<gene>
    <name evidence="1" type="ORF">EZS26_000851</name>
</gene>
<comment type="caution">
    <text evidence="1">The sequence shown here is derived from an EMBL/GenBank/DDBJ whole genome shotgun (WGS) entry which is preliminary data.</text>
</comment>
<reference evidence="1 2" key="1">
    <citation type="submission" date="2019-03" db="EMBL/GenBank/DDBJ databases">
        <title>Single cell metagenomics reveals metabolic interactions within the superorganism composed of flagellate Streblomastix strix and complex community of Bacteroidetes bacteria on its surface.</title>
        <authorList>
            <person name="Treitli S.C."/>
            <person name="Kolisko M."/>
            <person name="Husnik F."/>
            <person name="Keeling P."/>
            <person name="Hampl V."/>
        </authorList>
    </citation>
    <scope>NUCLEOTIDE SEQUENCE [LARGE SCALE GENOMIC DNA]</scope>
    <source>
        <strain evidence="1">St1</strain>
    </source>
</reference>
<evidence type="ECO:0000313" key="2">
    <source>
        <dbReference type="Proteomes" id="UP000324575"/>
    </source>
</evidence>
<evidence type="ECO:0000313" key="1">
    <source>
        <dbReference type="EMBL" id="KAA6302956.1"/>
    </source>
</evidence>
<dbReference type="AlphaFoldDB" id="A0A5M8P3Q9"/>
<dbReference type="Proteomes" id="UP000324575">
    <property type="component" value="Unassembled WGS sequence"/>
</dbReference>
<name>A0A5M8P3Q9_9BACT</name>
<dbReference type="PROSITE" id="PS51257">
    <property type="entry name" value="PROKAR_LIPOPROTEIN"/>
    <property type="match status" value="1"/>
</dbReference>
<protein>
    <recommendedName>
        <fullName evidence="3">Rieske domain-containing protein</fullName>
    </recommendedName>
</protein>